<evidence type="ECO:0000256" key="9">
    <source>
        <dbReference type="SAM" id="MobiDB-lite"/>
    </source>
</evidence>
<dbReference type="SUPFAM" id="SSF51366">
    <property type="entry name" value="Ribulose-phoshate binding barrel"/>
    <property type="match status" value="1"/>
</dbReference>
<dbReference type="Pfam" id="PF00290">
    <property type="entry name" value="Trp_syntA"/>
    <property type="match status" value="1"/>
</dbReference>
<dbReference type="CDD" id="cd04724">
    <property type="entry name" value="Tryptophan_synthase_alpha"/>
    <property type="match status" value="1"/>
</dbReference>
<dbReference type="PROSITE" id="PS00167">
    <property type="entry name" value="TRP_SYNTHASE_ALPHA"/>
    <property type="match status" value="1"/>
</dbReference>
<comment type="similarity">
    <text evidence="7 8">Belongs to the TrpA family.</text>
</comment>
<evidence type="ECO:0000256" key="5">
    <source>
        <dbReference type="ARBA" id="ARBA00023239"/>
    </source>
</evidence>
<proteinExistence type="inferred from homology"/>
<keyword evidence="2" id="KW-0028">Amino-acid biosynthesis</keyword>
<dbReference type="EnsemblPlants" id="OGLUM03G37120.1">
    <property type="protein sequence ID" value="OGLUM03G37120.1"/>
    <property type="gene ID" value="OGLUM03G37120"/>
</dbReference>
<keyword evidence="5" id="KW-0456">Lyase</keyword>
<dbReference type="HAMAP" id="MF_00131">
    <property type="entry name" value="Trp_synth_alpha"/>
    <property type="match status" value="1"/>
</dbReference>
<organism evidence="10">
    <name type="scientific">Oryza glumipatula</name>
    <dbReference type="NCBI Taxonomy" id="40148"/>
    <lineage>
        <taxon>Eukaryota</taxon>
        <taxon>Viridiplantae</taxon>
        <taxon>Streptophyta</taxon>
        <taxon>Embryophyta</taxon>
        <taxon>Tracheophyta</taxon>
        <taxon>Spermatophyta</taxon>
        <taxon>Magnoliopsida</taxon>
        <taxon>Liliopsida</taxon>
        <taxon>Poales</taxon>
        <taxon>Poaceae</taxon>
        <taxon>BOP clade</taxon>
        <taxon>Oryzoideae</taxon>
        <taxon>Oryzeae</taxon>
        <taxon>Oryzinae</taxon>
        <taxon>Oryza</taxon>
    </lineage>
</organism>
<dbReference type="FunFam" id="3.20.20.70:FF:000107">
    <property type="entry name" value="Tryptophan synthase alpha chain, chloroplastic"/>
    <property type="match status" value="1"/>
</dbReference>
<dbReference type="Gene3D" id="3.20.20.70">
    <property type="entry name" value="Aldolase class I"/>
    <property type="match status" value="1"/>
</dbReference>
<dbReference type="UniPathway" id="UPA00035">
    <property type="reaction ID" value="UER00044"/>
</dbReference>
<dbReference type="InterPro" id="IPR011060">
    <property type="entry name" value="RibuloseP-bd_barrel"/>
</dbReference>
<dbReference type="NCBIfam" id="TIGR00262">
    <property type="entry name" value="trpA"/>
    <property type="match status" value="1"/>
</dbReference>
<keyword evidence="4" id="KW-0057">Aromatic amino acid biosynthesis</keyword>
<dbReference type="GO" id="GO:0005829">
    <property type="term" value="C:cytosol"/>
    <property type="evidence" value="ECO:0007669"/>
    <property type="project" value="TreeGrafter"/>
</dbReference>
<evidence type="ECO:0000256" key="6">
    <source>
        <dbReference type="ARBA" id="ARBA00049047"/>
    </source>
</evidence>
<dbReference type="STRING" id="40148.A0A0D9ZEE7"/>
<reference evidence="10" key="1">
    <citation type="submission" date="2015-04" db="UniProtKB">
        <authorList>
            <consortium name="EnsemblPlants"/>
        </authorList>
    </citation>
    <scope>IDENTIFICATION</scope>
</reference>
<evidence type="ECO:0000313" key="10">
    <source>
        <dbReference type="EnsemblPlants" id="OGLUM03G37120.1"/>
    </source>
</evidence>
<evidence type="ECO:0000256" key="1">
    <source>
        <dbReference type="ARBA" id="ARBA00004733"/>
    </source>
</evidence>
<dbReference type="InterPro" id="IPR002028">
    <property type="entry name" value="Trp_synthase_suA"/>
</dbReference>
<dbReference type="InterPro" id="IPR018204">
    <property type="entry name" value="Trp_synthase_alpha_AS"/>
</dbReference>
<keyword evidence="11" id="KW-1185">Reference proteome</keyword>
<feature type="region of interest" description="Disordered" evidence="9">
    <location>
        <begin position="38"/>
        <end position="59"/>
    </location>
</feature>
<dbReference type="AlphaFoldDB" id="A0A0D9ZEE7"/>
<evidence type="ECO:0000313" key="11">
    <source>
        <dbReference type="Proteomes" id="UP000026961"/>
    </source>
</evidence>
<keyword evidence="3" id="KW-0822">Tryptophan biosynthesis</keyword>
<sequence length="373" mass="39797">MSCTFAVIPFQPINKWADAAKPSRAEVYTLSRARAHREATRSAASISSPSPLPSPPRRRLSPPRGLLCFVSAAEAGRGWAGVSARDREPGRLPLMEMEDSGRGVVGAGKRGVAETFSRLREQGKTAFIPFITAGDPDLATTSKALKILDSCGSDVIELGVPYSDPLADGPVIQAAATRALKKGATFDSVIAMLKGVIPELSCPIVIFTYYNPILKRGVSNFMAIIKQAGVHGLVVPDLPLEETALLRNEAVMHGIELVLLTTPTTPTERMKEIAKASEGFIYLVSSVGVTGARSNVNLRVEYLLQEIKKVTDKPVAVGFGISTPEHVKQIAGWGADGVIIGSAIVRQLGEAASPEEGLKRVEEYAKNMKAAMP</sequence>
<evidence type="ECO:0000256" key="2">
    <source>
        <dbReference type="ARBA" id="ARBA00022605"/>
    </source>
</evidence>
<dbReference type="PANTHER" id="PTHR43406">
    <property type="entry name" value="TRYPTOPHAN SYNTHASE, ALPHA CHAIN"/>
    <property type="match status" value="1"/>
</dbReference>
<evidence type="ECO:0000256" key="8">
    <source>
        <dbReference type="RuleBase" id="RU003662"/>
    </source>
</evidence>
<evidence type="ECO:0000256" key="7">
    <source>
        <dbReference type="ARBA" id="ARBA00060788"/>
    </source>
</evidence>
<name>A0A0D9ZEE7_9ORYZ</name>
<dbReference type="Gramene" id="OGLUM03G37120.1">
    <property type="protein sequence ID" value="OGLUM03G37120.1"/>
    <property type="gene ID" value="OGLUM03G37120"/>
</dbReference>
<evidence type="ECO:0000256" key="4">
    <source>
        <dbReference type="ARBA" id="ARBA00023141"/>
    </source>
</evidence>
<dbReference type="InterPro" id="IPR013785">
    <property type="entry name" value="Aldolase_TIM"/>
</dbReference>
<dbReference type="Proteomes" id="UP000026961">
    <property type="component" value="Chromosome 3"/>
</dbReference>
<comment type="catalytic activity">
    <reaction evidence="6">
        <text>(1S,2R)-1-C-(indol-3-yl)glycerol 3-phosphate + L-serine = D-glyceraldehyde 3-phosphate + L-tryptophan + H2O</text>
        <dbReference type="Rhea" id="RHEA:10532"/>
        <dbReference type="ChEBI" id="CHEBI:15377"/>
        <dbReference type="ChEBI" id="CHEBI:33384"/>
        <dbReference type="ChEBI" id="CHEBI:57912"/>
        <dbReference type="ChEBI" id="CHEBI:58866"/>
        <dbReference type="ChEBI" id="CHEBI:59776"/>
        <dbReference type="EC" id="4.2.1.20"/>
    </reaction>
</comment>
<evidence type="ECO:0000256" key="3">
    <source>
        <dbReference type="ARBA" id="ARBA00022822"/>
    </source>
</evidence>
<dbReference type="eggNOG" id="KOG4175">
    <property type="taxonomic scope" value="Eukaryota"/>
</dbReference>
<dbReference type="GO" id="GO:0009507">
    <property type="term" value="C:chloroplast"/>
    <property type="evidence" value="ECO:0007669"/>
    <property type="project" value="TreeGrafter"/>
</dbReference>
<dbReference type="PANTHER" id="PTHR43406:SF12">
    <property type="entry name" value="TRYPTOPHAN SYNTHASE"/>
    <property type="match status" value="1"/>
</dbReference>
<reference evidence="10" key="2">
    <citation type="submission" date="2018-05" db="EMBL/GenBank/DDBJ databases">
        <title>OgluRS3 (Oryza glumaepatula Reference Sequence Version 3).</title>
        <authorList>
            <person name="Zhang J."/>
            <person name="Kudrna D."/>
            <person name="Lee S."/>
            <person name="Talag J."/>
            <person name="Welchert J."/>
            <person name="Wing R.A."/>
        </authorList>
    </citation>
    <scope>NUCLEOTIDE SEQUENCE [LARGE SCALE GENOMIC DNA]</scope>
</reference>
<dbReference type="GO" id="GO:0004834">
    <property type="term" value="F:tryptophan synthase activity"/>
    <property type="evidence" value="ECO:0007669"/>
    <property type="project" value="UniProtKB-EC"/>
</dbReference>
<accession>A0A0D9ZEE7</accession>
<comment type="pathway">
    <text evidence="1">Amino-acid biosynthesis; L-tryptophan biosynthesis; L-tryptophan from chorismate: step 5/5.</text>
</comment>
<protein>
    <submittedName>
        <fullName evidence="10">Uncharacterized protein</fullName>
    </submittedName>
</protein>
<dbReference type="HOGENOM" id="CLU_016734_0_1_1"/>